<sequence>MFRSLFLVLIFFSFWGNTAIQNNSYIEYHQRIDLAENLISTERFDESLQVYIKLFDDYKFVFLRDYKVASQVALKCNKKELAFVFIKNAISNGWSKKSLKKNIYLKVLQSDDRWSELMKEYDVLRSNYSNKLNLAMREEVHQMFKKDQKKAFGAFIKLGNKAQEKYIKNKFVPHSETQMKVLRKMLEKEGYPGEKLIGNNYWMSTIVSHHNSMSKEYNQKDTLFKSLKPQLFQALDRGEISPYEIALMEDWYLTVTSSGSAVGYGFLNSPKKSTLDQTNKLRQTLGLRSVELRNKLVDIEEKTGMNFYLPDWVNGKISIK</sequence>
<evidence type="ECO:0008006" key="3">
    <source>
        <dbReference type="Google" id="ProtNLM"/>
    </source>
</evidence>
<dbReference type="Proteomes" id="UP000678679">
    <property type="component" value="Chromosome 1"/>
</dbReference>
<dbReference type="KEGG" id="fya:KMW28_05485"/>
<gene>
    <name evidence="1" type="ORF">KMW28_05485</name>
</gene>
<keyword evidence="2" id="KW-1185">Reference proteome</keyword>
<dbReference type="EMBL" id="CP076132">
    <property type="protein sequence ID" value="QWG03034.1"/>
    <property type="molecule type" value="Genomic_DNA"/>
</dbReference>
<accession>A0AAX1N6E9</accession>
<name>A0AAX1N6E9_9BACT</name>
<evidence type="ECO:0000313" key="1">
    <source>
        <dbReference type="EMBL" id="QWG03034.1"/>
    </source>
</evidence>
<organism evidence="1 2">
    <name type="scientific">Flammeovirga yaeyamensis</name>
    <dbReference type="NCBI Taxonomy" id="367791"/>
    <lineage>
        <taxon>Bacteria</taxon>
        <taxon>Pseudomonadati</taxon>
        <taxon>Bacteroidota</taxon>
        <taxon>Cytophagia</taxon>
        <taxon>Cytophagales</taxon>
        <taxon>Flammeovirgaceae</taxon>
        <taxon>Flammeovirga</taxon>
    </lineage>
</organism>
<evidence type="ECO:0000313" key="2">
    <source>
        <dbReference type="Proteomes" id="UP000678679"/>
    </source>
</evidence>
<protein>
    <recommendedName>
        <fullName evidence="3">PpiC domain-containing protein</fullName>
    </recommendedName>
</protein>
<proteinExistence type="predicted"/>
<reference evidence="1 2" key="1">
    <citation type="submission" date="2021-05" db="EMBL/GenBank/DDBJ databases">
        <title>Comparative genomic studies on the polysaccharide-degrading batcterial strains of the Flammeovirga genus.</title>
        <authorList>
            <person name="Zewei F."/>
            <person name="Zheng Z."/>
            <person name="Yu L."/>
            <person name="Ruyue G."/>
            <person name="Yanhong M."/>
            <person name="Yuanyuan C."/>
            <person name="Jingyan G."/>
            <person name="Wenjun H."/>
        </authorList>
    </citation>
    <scope>NUCLEOTIDE SEQUENCE [LARGE SCALE GENOMIC DNA]</scope>
    <source>
        <strain evidence="1 2">NBRC:100898</strain>
    </source>
</reference>
<dbReference type="AlphaFoldDB" id="A0AAX1N6E9"/>
<dbReference type="RefSeq" id="WP_169664485.1">
    <property type="nucleotide sequence ID" value="NZ_CP076132.1"/>
</dbReference>